<evidence type="ECO:0000313" key="2">
    <source>
        <dbReference type="Proteomes" id="UP000225972"/>
    </source>
</evidence>
<dbReference type="AlphaFoldDB" id="A0A238J7J9"/>
<dbReference type="PANTHER" id="PTHR37816:SF3">
    <property type="entry name" value="MODULATES DNA TOPOLOGY"/>
    <property type="match status" value="1"/>
</dbReference>
<dbReference type="OrthoDB" id="7210594at2"/>
<dbReference type="SUPFAM" id="SSF52540">
    <property type="entry name" value="P-loop containing nucleoside triphosphate hydrolases"/>
    <property type="match status" value="1"/>
</dbReference>
<evidence type="ECO:0000313" key="1">
    <source>
        <dbReference type="EMBL" id="SMX26194.1"/>
    </source>
</evidence>
<dbReference type="InterPro" id="IPR052922">
    <property type="entry name" value="Cytidylate_Kinase-2"/>
</dbReference>
<dbReference type="PANTHER" id="PTHR37816">
    <property type="entry name" value="YALI0E33011P"/>
    <property type="match status" value="1"/>
</dbReference>
<dbReference type="EMBL" id="FXXP01000001">
    <property type="protein sequence ID" value="SMX26194.1"/>
    <property type="molecule type" value="Genomic_DNA"/>
</dbReference>
<accession>A0A238J7J9</accession>
<name>A0A238J7J9_9RHOB</name>
<dbReference type="RefSeq" id="WP_099241868.1">
    <property type="nucleotide sequence ID" value="NZ_FXXP01000001.1"/>
</dbReference>
<organism evidence="1 2">
    <name type="scientific">Pelagimonas phthalicica</name>
    <dbReference type="NCBI Taxonomy" id="1037362"/>
    <lineage>
        <taxon>Bacteria</taxon>
        <taxon>Pseudomonadati</taxon>
        <taxon>Pseudomonadota</taxon>
        <taxon>Alphaproteobacteria</taxon>
        <taxon>Rhodobacterales</taxon>
        <taxon>Roseobacteraceae</taxon>
        <taxon>Pelagimonas</taxon>
    </lineage>
</organism>
<gene>
    <name evidence="1" type="ORF">TRP8649_00267</name>
</gene>
<sequence>MKRVMIVGQPGAGKSYLARAMGQKTGLPVQHMDMIHWKPGWMERDKAEKLAMVHAVEISEAWILEGGLSASYDHRLDRADTLIVLDFPLRFRAWRVFWRTLRDYGRSRPDLPDGCPEQFSLEFWQWIWNTRKTGRANNLALMAKAGSDKAVFHLQSRAQVRDFLKTLDAVHVSRQ</sequence>
<protein>
    <submittedName>
        <fullName evidence="1">Topology modulation protein</fullName>
    </submittedName>
</protein>
<dbReference type="InterPro" id="IPR027417">
    <property type="entry name" value="P-loop_NTPase"/>
</dbReference>
<keyword evidence="2" id="KW-1185">Reference proteome</keyword>
<proteinExistence type="predicted"/>
<dbReference type="Gene3D" id="3.40.50.300">
    <property type="entry name" value="P-loop containing nucleotide triphosphate hydrolases"/>
    <property type="match status" value="1"/>
</dbReference>
<dbReference type="Proteomes" id="UP000225972">
    <property type="component" value="Unassembled WGS sequence"/>
</dbReference>
<reference evidence="2" key="1">
    <citation type="submission" date="2017-05" db="EMBL/GenBank/DDBJ databases">
        <authorList>
            <person name="Rodrigo-Torres L."/>
            <person name="Arahal R. D."/>
            <person name="Lucena T."/>
        </authorList>
    </citation>
    <scope>NUCLEOTIDE SEQUENCE [LARGE SCALE GENOMIC DNA]</scope>
    <source>
        <strain evidence="2">CECT 8649</strain>
    </source>
</reference>